<evidence type="ECO:0000313" key="1">
    <source>
        <dbReference type="EMBL" id="OBZ75371.1"/>
    </source>
</evidence>
<name>A0A1C7MEK9_GRIFR</name>
<proteinExistence type="predicted"/>
<dbReference type="AlphaFoldDB" id="A0A1C7MEK9"/>
<evidence type="ECO:0000313" key="2">
    <source>
        <dbReference type="Proteomes" id="UP000092993"/>
    </source>
</evidence>
<keyword evidence="2" id="KW-1185">Reference proteome</keyword>
<protein>
    <submittedName>
        <fullName evidence="1">Uncharacterized protein</fullName>
    </submittedName>
</protein>
<gene>
    <name evidence="1" type="ORF">A0H81_04767</name>
</gene>
<reference evidence="1 2" key="1">
    <citation type="submission" date="2016-03" db="EMBL/GenBank/DDBJ databases">
        <title>Whole genome sequencing of Grifola frondosa 9006-11.</title>
        <authorList>
            <person name="Min B."/>
            <person name="Park H."/>
            <person name="Kim J.-G."/>
            <person name="Cho H."/>
            <person name="Oh Y.-L."/>
            <person name="Kong W.-S."/>
            <person name="Choi I.-G."/>
        </authorList>
    </citation>
    <scope>NUCLEOTIDE SEQUENCE [LARGE SCALE GENOMIC DNA]</scope>
    <source>
        <strain evidence="1 2">9006-11</strain>
    </source>
</reference>
<sequence length="83" mass="9450">MTSLNPGVFLLRTIVQSRLSPFLVQFDVGVAIWRRRSVRVRSCQLSPLVGPQRTERPSQEKYFEKETFSIDVFDLLPAAAALI</sequence>
<comment type="caution">
    <text evidence="1">The sequence shown here is derived from an EMBL/GenBank/DDBJ whole genome shotgun (WGS) entry which is preliminary data.</text>
</comment>
<accession>A0A1C7MEK9</accession>
<organism evidence="1 2">
    <name type="scientific">Grifola frondosa</name>
    <name type="common">Maitake</name>
    <name type="synonym">Polyporus frondosus</name>
    <dbReference type="NCBI Taxonomy" id="5627"/>
    <lineage>
        <taxon>Eukaryota</taxon>
        <taxon>Fungi</taxon>
        <taxon>Dikarya</taxon>
        <taxon>Basidiomycota</taxon>
        <taxon>Agaricomycotina</taxon>
        <taxon>Agaricomycetes</taxon>
        <taxon>Polyporales</taxon>
        <taxon>Grifolaceae</taxon>
        <taxon>Grifola</taxon>
    </lineage>
</organism>
<dbReference type="EMBL" id="LUGG01000004">
    <property type="protein sequence ID" value="OBZ75371.1"/>
    <property type="molecule type" value="Genomic_DNA"/>
</dbReference>
<dbReference type="Proteomes" id="UP000092993">
    <property type="component" value="Unassembled WGS sequence"/>
</dbReference>